<feature type="transmembrane region" description="Helical" evidence="2">
    <location>
        <begin position="81"/>
        <end position="102"/>
    </location>
</feature>
<dbReference type="Proteomes" id="UP001189429">
    <property type="component" value="Unassembled WGS sequence"/>
</dbReference>
<evidence type="ECO:0000313" key="3">
    <source>
        <dbReference type="EMBL" id="CAK0843061.1"/>
    </source>
</evidence>
<keyword evidence="2" id="KW-1133">Transmembrane helix</keyword>
<organism evidence="3 4">
    <name type="scientific">Prorocentrum cordatum</name>
    <dbReference type="NCBI Taxonomy" id="2364126"/>
    <lineage>
        <taxon>Eukaryota</taxon>
        <taxon>Sar</taxon>
        <taxon>Alveolata</taxon>
        <taxon>Dinophyceae</taxon>
        <taxon>Prorocentrales</taxon>
        <taxon>Prorocentraceae</taxon>
        <taxon>Prorocentrum</taxon>
    </lineage>
</organism>
<name>A0ABN9TBM7_9DINO</name>
<keyword evidence="2" id="KW-0472">Membrane</keyword>
<evidence type="ECO:0000313" key="4">
    <source>
        <dbReference type="Proteomes" id="UP001189429"/>
    </source>
</evidence>
<evidence type="ECO:0008006" key="5">
    <source>
        <dbReference type="Google" id="ProtNLM"/>
    </source>
</evidence>
<gene>
    <name evidence="3" type="ORF">PCOR1329_LOCUS37502</name>
</gene>
<evidence type="ECO:0000256" key="1">
    <source>
        <dbReference type="SAM" id="MobiDB-lite"/>
    </source>
</evidence>
<feature type="compositionally biased region" description="Low complexity" evidence="1">
    <location>
        <begin position="1"/>
        <end position="21"/>
    </location>
</feature>
<comment type="caution">
    <text evidence="3">The sequence shown here is derived from an EMBL/GenBank/DDBJ whole genome shotgun (WGS) entry which is preliminary data.</text>
</comment>
<sequence>MSQLASRARSRSRLTSSQSDDTAQDGRRRPGSPEPDREHFRRFLSEQSRWLSYDAYSRICMALGMNQMLQALAYYTQGVLWASSPVAACTTFFAIKFLGLLLMKLDVGFGHNGWPAGAPGGHRAAAGRLRPAERLRGKA</sequence>
<accession>A0ABN9TBM7</accession>
<reference evidence="3" key="1">
    <citation type="submission" date="2023-10" db="EMBL/GenBank/DDBJ databases">
        <authorList>
            <person name="Chen Y."/>
            <person name="Shah S."/>
            <person name="Dougan E. K."/>
            <person name="Thang M."/>
            <person name="Chan C."/>
        </authorList>
    </citation>
    <scope>NUCLEOTIDE SEQUENCE [LARGE SCALE GENOMIC DNA]</scope>
</reference>
<dbReference type="EMBL" id="CAUYUJ010014547">
    <property type="protein sequence ID" value="CAK0843061.1"/>
    <property type="molecule type" value="Genomic_DNA"/>
</dbReference>
<keyword evidence="4" id="KW-1185">Reference proteome</keyword>
<evidence type="ECO:0000256" key="2">
    <source>
        <dbReference type="SAM" id="Phobius"/>
    </source>
</evidence>
<proteinExistence type="predicted"/>
<feature type="region of interest" description="Disordered" evidence="1">
    <location>
        <begin position="1"/>
        <end position="39"/>
    </location>
</feature>
<protein>
    <recommendedName>
        <fullName evidence="5">Autophagy-related protein 9</fullName>
    </recommendedName>
</protein>
<keyword evidence="2" id="KW-0812">Transmembrane</keyword>